<protein>
    <submittedName>
        <fullName evidence="2">Uncharacterized protein</fullName>
    </submittedName>
</protein>
<reference evidence="2" key="1">
    <citation type="journal article" date="2023" name="Front. Mar. Sci.">
        <title>A new Merluccius polli reference genome to investigate the effects of global change in West African waters.</title>
        <authorList>
            <person name="Mateo J.L."/>
            <person name="Blanco-Fernandez C."/>
            <person name="Garcia-Vazquez E."/>
            <person name="Machado-Schiaffino G."/>
        </authorList>
    </citation>
    <scope>NUCLEOTIDE SEQUENCE</scope>
    <source>
        <strain evidence="2">C29</strain>
        <tissue evidence="2">Fin</tissue>
    </source>
</reference>
<keyword evidence="3" id="KW-1185">Reference proteome</keyword>
<proteinExistence type="predicted"/>
<dbReference type="EMBL" id="JAOPHQ010004549">
    <property type="protein sequence ID" value="KAK0139214.1"/>
    <property type="molecule type" value="Genomic_DNA"/>
</dbReference>
<evidence type="ECO:0000313" key="2">
    <source>
        <dbReference type="EMBL" id="KAK0139214.1"/>
    </source>
</evidence>
<name>A0AA47MFB3_MERPO</name>
<dbReference type="Proteomes" id="UP001174136">
    <property type="component" value="Unassembled WGS sequence"/>
</dbReference>
<feature type="compositionally biased region" description="Basic and acidic residues" evidence="1">
    <location>
        <begin position="60"/>
        <end position="69"/>
    </location>
</feature>
<accession>A0AA47MFB3</accession>
<feature type="compositionally biased region" description="Basic residues" evidence="1">
    <location>
        <begin position="93"/>
        <end position="105"/>
    </location>
</feature>
<comment type="caution">
    <text evidence="2">The sequence shown here is derived from an EMBL/GenBank/DDBJ whole genome shotgun (WGS) entry which is preliminary data.</text>
</comment>
<feature type="region of interest" description="Disordered" evidence="1">
    <location>
        <begin position="57"/>
        <end position="119"/>
    </location>
</feature>
<organism evidence="2 3">
    <name type="scientific">Merluccius polli</name>
    <name type="common">Benguela hake</name>
    <name type="synonym">Merluccius cadenati</name>
    <dbReference type="NCBI Taxonomy" id="89951"/>
    <lineage>
        <taxon>Eukaryota</taxon>
        <taxon>Metazoa</taxon>
        <taxon>Chordata</taxon>
        <taxon>Craniata</taxon>
        <taxon>Vertebrata</taxon>
        <taxon>Euteleostomi</taxon>
        <taxon>Actinopterygii</taxon>
        <taxon>Neopterygii</taxon>
        <taxon>Teleostei</taxon>
        <taxon>Neoteleostei</taxon>
        <taxon>Acanthomorphata</taxon>
        <taxon>Zeiogadaria</taxon>
        <taxon>Gadariae</taxon>
        <taxon>Gadiformes</taxon>
        <taxon>Gadoidei</taxon>
        <taxon>Merlucciidae</taxon>
        <taxon>Merluccius</taxon>
    </lineage>
</organism>
<sequence length="119" mass="13970">MRPLVFLKQPFQEQPLLSLFKHDFTALESGPITGRFSKMMNLHLLMKHKSLVHQTFNPFQREDKQRSERVSSILKDTPVKNALEEDQQSSKSPRPKKRQEKKQRQGRNQIASPGKQRPH</sequence>
<dbReference type="AlphaFoldDB" id="A0AA47MFB3"/>
<gene>
    <name evidence="2" type="ORF">N1851_024141</name>
</gene>
<evidence type="ECO:0000256" key="1">
    <source>
        <dbReference type="SAM" id="MobiDB-lite"/>
    </source>
</evidence>
<evidence type="ECO:0000313" key="3">
    <source>
        <dbReference type="Proteomes" id="UP001174136"/>
    </source>
</evidence>